<dbReference type="Proteomes" id="UP000011782">
    <property type="component" value="Unassembled WGS sequence"/>
</dbReference>
<keyword evidence="1" id="KW-0812">Transmembrane</keyword>
<dbReference type="PATRIC" id="fig|1073353.3.peg.1902"/>
<comment type="caution">
    <text evidence="2">The sequence shown here is derived from an EMBL/GenBank/DDBJ whole genome shotgun (WGS) entry which is preliminary data.</text>
</comment>
<gene>
    <name evidence="2" type="ORF">H740_08871</name>
</gene>
<feature type="transmembrane region" description="Helical" evidence="1">
    <location>
        <begin position="75"/>
        <end position="91"/>
    </location>
</feature>
<reference evidence="2 3" key="1">
    <citation type="submission" date="2013-02" db="EMBL/GenBank/DDBJ databases">
        <title>Co-occurrence of anaerobic bacteria in colorectal carcinomas.</title>
        <authorList>
            <person name="Holt R.A."/>
            <person name="Warren R.L."/>
            <person name="Allen-Vercoe E."/>
            <person name="Pleasance S."/>
            <person name="Freeman D.J."/>
            <person name="Watson P."/>
            <person name="Moore R."/>
            <person name="Cochrane K."/>
        </authorList>
    </citation>
    <scope>NUCLEOTIDE SEQUENCE [LARGE SCALE GENOMIC DNA]</scope>
    <source>
        <strain evidence="2 3">CC57C</strain>
    </source>
</reference>
<dbReference type="AlphaFoldDB" id="M3I069"/>
<sequence>MILFIFFLFCFCGFYTILDKFKDFGQDLERADAAIGTNFTFRVANLYFAVHIVVYGIVSSLQNILLRRLQVKLRYFWRLTLGTFLFCFFIIG</sequence>
<accession>M3I069</accession>
<feature type="transmembrane region" description="Helical" evidence="1">
    <location>
        <begin position="46"/>
        <end position="66"/>
    </location>
</feature>
<organism evidence="2 3">
    <name type="scientific">Campylobacter showae CC57C</name>
    <dbReference type="NCBI Taxonomy" id="1073353"/>
    <lineage>
        <taxon>Bacteria</taxon>
        <taxon>Pseudomonadati</taxon>
        <taxon>Campylobacterota</taxon>
        <taxon>Epsilonproteobacteria</taxon>
        <taxon>Campylobacterales</taxon>
        <taxon>Campylobacteraceae</taxon>
        <taxon>Campylobacter</taxon>
    </lineage>
</organism>
<dbReference type="EMBL" id="AOTD01000221">
    <property type="protein sequence ID" value="EMG29979.1"/>
    <property type="molecule type" value="Genomic_DNA"/>
</dbReference>
<keyword evidence="1" id="KW-0472">Membrane</keyword>
<evidence type="ECO:0000313" key="2">
    <source>
        <dbReference type="EMBL" id="EMG29979.1"/>
    </source>
</evidence>
<evidence type="ECO:0000256" key="1">
    <source>
        <dbReference type="SAM" id="Phobius"/>
    </source>
</evidence>
<name>M3I069_9BACT</name>
<keyword evidence="1" id="KW-1133">Transmembrane helix</keyword>
<proteinExistence type="predicted"/>
<protein>
    <submittedName>
        <fullName evidence="2">Uncharacterized protein</fullName>
    </submittedName>
</protein>
<evidence type="ECO:0000313" key="3">
    <source>
        <dbReference type="Proteomes" id="UP000011782"/>
    </source>
</evidence>
<dbReference type="STRING" id="1073353.H740_08871"/>